<protein>
    <submittedName>
        <fullName evidence="5">SMC-Scp complex subunit ScpB</fullName>
    </submittedName>
</protein>
<organism evidence="5 6">
    <name type="scientific">Alkanindiges illinoisensis</name>
    <dbReference type="NCBI Taxonomy" id="197183"/>
    <lineage>
        <taxon>Bacteria</taxon>
        <taxon>Pseudomonadati</taxon>
        <taxon>Pseudomonadota</taxon>
        <taxon>Gammaproteobacteria</taxon>
        <taxon>Moraxellales</taxon>
        <taxon>Moraxellaceae</taxon>
        <taxon>Alkanindiges</taxon>
    </lineage>
</organism>
<keyword evidence="6" id="KW-1185">Reference proteome</keyword>
<dbReference type="Pfam" id="PF04079">
    <property type="entry name" value="SMC_ScpB"/>
    <property type="match status" value="1"/>
</dbReference>
<dbReference type="OrthoDB" id="9806226at2"/>
<comment type="caution">
    <text evidence="5">The sequence shown here is derived from an EMBL/GenBank/DDBJ whole genome shotgun (WGS) entry which is preliminary data.</text>
</comment>
<gene>
    <name evidence="5" type="primary">scpB</name>
    <name evidence="5" type="ORF">E2B99_04760</name>
</gene>
<evidence type="ECO:0000256" key="1">
    <source>
        <dbReference type="ARBA" id="ARBA00022490"/>
    </source>
</evidence>
<reference evidence="5 6" key="1">
    <citation type="submission" date="2019-03" db="EMBL/GenBank/DDBJ databases">
        <title>Alkanindiges illinoisensis: a potential pathogenic isolated from ascites of a gastric cancer patient with abdominal metastasis.</title>
        <authorList>
            <person name="Hu X."/>
            <person name="Yang B."/>
            <person name="Yan X."/>
            <person name="Lin L."/>
            <person name="Zhao H."/>
            <person name="Zhou F."/>
            <person name="Su B."/>
            <person name="Chen J."/>
            <person name="Rui Y."/>
            <person name="Wang Q."/>
            <person name="Zheng L."/>
        </authorList>
    </citation>
    <scope>NUCLEOTIDE SEQUENCE [LARGE SCALE GENOMIC DNA]</scope>
    <source>
        <strain evidence="5 6">NFYY 23406</strain>
    </source>
</reference>
<dbReference type="STRING" id="1120977.GCA_000619845_02992"/>
<dbReference type="PIRSF" id="PIRSF019345">
    <property type="entry name" value="ScpB"/>
    <property type="match status" value="1"/>
</dbReference>
<dbReference type="PANTHER" id="PTHR34298:SF2">
    <property type="entry name" value="SEGREGATION AND CONDENSATION PROTEIN B"/>
    <property type="match status" value="1"/>
</dbReference>
<evidence type="ECO:0000313" key="6">
    <source>
        <dbReference type="Proteomes" id="UP000297834"/>
    </source>
</evidence>
<sequence>MLPDTDPTHPALLQPGVHHPVNIIDDALLRLEALIFASEGPVNIAQLRQAFDDSISAAQIKQWLELLAARQNNRAIELIETAQGYRFQVREHYSSLIAKVWPERPVRLSSALLETLAVIAYHQPVTRADIEHIRGVSVNSQILRTLFDRQWITESGFREIPGRPALLVTTKHFLNAFGLVSLKALPPLEDVKEVLDTFNDSLS</sequence>
<dbReference type="PANTHER" id="PTHR34298">
    <property type="entry name" value="SEGREGATION AND CONDENSATION PROTEIN B"/>
    <property type="match status" value="1"/>
</dbReference>
<keyword evidence="3" id="KW-0159">Chromosome partition</keyword>
<dbReference type="EMBL" id="SNTY01000014">
    <property type="protein sequence ID" value="TEU29435.1"/>
    <property type="molecule type" value="Genomic_DNA"/>
</dbReference>
<dbReference type="AlphaFoldDB" id="A0A4Y7XE00"/>
<dbReference type="RefSeq" id="WP_134243872.1">
    <property type="nucleotide sequence ID" value="NZ_SNTY01000014.1"/>
</dbReference>
<evidence type="ECO:0000256" key="2">
    <source>
        <dbReference type="ARBA" id="ARBA00022618"/>
    </source>
</evidence>
<dbReference type="NCBIfam" id="TIGR00281">
    <property type="entry name" value="SMC-Scp complex subunit ScpB"/>
    <property type="match status" value="1"/>
</dbReference>
<dbReference type="InterPro" id="IPR005234">
    <property type="entry name" value="ScpB_csome_segregation"/>
</dbReference>
<dbReference type="GO" id="GO:0051301">
    <property type="term" value="P:cell division"/>
    <property type="evidence" value="ECO:0007669"/>
    <property type="project" value="UniProtKB-KW"/>
</dbReference>
<evidence type="ECO:0000256" key="4">
    <source>
        <dbReference type="ARBA" id="ARBA00023306"/>
    </source>
</evidence>
<keyword evidence="1" id="KW-0963">Cytoplasm</keyword>
<dbReference type="InterPro" id="IPR036388">
    <property type="entry name" value="WH-like_DNA-bd_sf"/>
</dbReference>
<accession>A0A4Y7XE00</accession>
<keyword evidence="2" id="KW-0132">Cell division</keyword>
<dbReference type="Gene3D" id="1.10.10.10">
    <property type="entry name" value="Winged helix-like DNA-binding domain superfamily/Winged helix DNA-binding domain"/>
    <property type="match status" value="2"/>
</dbReference>
<proteinExistence type="predicted"/>
<keyword evidence="4" id="KW-0131">Cell cycle</keyword>
<dbReference type="SUPFAM" id="SSF46785">
    <property type="entry name" value="Winged helix' DNA-binding domain"/>
    <property type="match status" value="2"/>
</dbReference>
<dbReference type="Proteomes" id="UP000297834">
    <property type="component" value="Unassembled WGS sequence"/>
</dbReference>
<evidence type="ECO:0000313" key="5">
    <source>
        <dbReference type="EMBL" id="TEU29435.1"/>
    </source>
</evidence>
<evidence type="ECO:0000256" key="3">
    <source>
        <dbReference type="ARBA" id="ARBA00022829"/>
    </source>
</evidence>
<dbReference type="InterPro" id="IPR036390">
    <property type="entry name" value="WH_DNA-bd_sf"/>
</dbReference>
<name>A0A4Y7XE00_9GAMM</name>
<dbReference type="GO" id="GO:0051304">
    <property type="term" value="P:chromosome separation"/>
    <property type="evidence" value="ECO:0007669"/>
    <property type="project" value="InterPro"/>
</dbReference>